<keyword evidence="10" id="KW-0808">Transferase</keyword>
<dbReference type="AlphaFoldDB" id="A0A2I8VGZ8"/>
<keyword evidence="3" id="KW-0157">Chromophore</keyword>
<dbReference type="InterPro" id="IPR003661">
    <property type="entry name" value="HisK_dim/P_dom"/>
</dbReference>
<dbReference type="Gene3D" id="3.30.565.10">
    <property type="entry name" value="Histidine kinase-like ATPase, C-terminal domain"/>
    <property type="match status" value="1"/>
</dbReference>
<dbReference type="SMART" id="SM00448">
    <property type="entry name" value="REC"/>
    <property type="match status" value="1"/>
</dbReference>
<dbReference type="CDD" id="cd00075">
    <property type="entry name" value="HATPase"/>
    <property type="match status" value="1"/>
</dbReference>
<feature type="modified residue" description="4-aspartylphosphate" evidence="4">
    <location>
        <position position="58"/>
    </location>
</feature>
<dbReference type="Pfam" id="PF00072">
    <property type="entry name" value="Response_reg"/>
    <property type="match status" value="1"/>
</dbReference>
<dbReference type="Pfam" id="PF08448">
    <property type="entry name" value="PAS_4"/>
    <property type="match status" value="1"/>
</dbReference>
<dbReference type="Gene3D" id="3.30.450.20">
    <property type="entry name" value="PAS domain"/>
    <property type="match status" value="3"/>
</dbReference>
<dbReference type="CDD" id="cd00156">
    <property type="entry name" value="REC"/>
    <property type="match status" value="1"/>
</dbReference>
<proteinExistence type="predicted"/>
<feature type="domain" description="Histidine kinase" evidence="6">
    <location>
        <begin position="496"/>
        <end position="738"/>
    </location>
</feature>
<reference evidence="10 11" key="1">
    <citation type="submission" date="2018-01" db="EMBL/GenBank/DDBJ databases">
        <title>Complete genome sequence of Salinigranum rubrum GX10T, an extremely halophilic archaeon isolated from a marine solar saltern.</title>
        <authorList>
            <person name="Han S."/>
        </authorList>
    </citation>
    <scope>NUCLEOTIDE SEQUENCE [LARGE SCALE GENOMIC DNA]</scope>
    <source>
        <strain evidence="10 11">GX10</strain>
    </source>
</reference>
<evidence type="ECO:0000313" key="11">
    <source>
        <dbReference type="Proteomes" id="UP000236584"/>
    </source>
</evidence>
<dbReference type="SUPFAM" id="SSF55874">
    <property type="entry name" value="ATPase domain of HSP90 chaperone/DNA topoisomerase II/histidine kinase"/>
    <property type="match status" value="1"/>
</dbReference>
<dbReference type="CDD" id="cd00130">
    <property type="entry name" value="PAS"/>
    <property type="match status" value="3"/>
</dbReference>
<dbReference type="PROSITE" id="PS50110">
    <property type="entry name" value="RESPONSE_REGULATORY"/>
    <property type="match status" value="1"/>
</dbReference>
<dbReference type="EMBL" id="CP026309">
    <property type="protein sequence ID" value="AUV80329.1"/>
    <property type="molecule type" value="Genomic_DNA"/>
</dbReference>
<dbReference type="Pfam" id="PF00512">
    <property type="entry name" value="HisKA"/>
    <property type="match status" value="1"/>
</dbReference>
<dbReference type="PROSITE" id="PS50109">
    <property type="entry name" value="HIS_KIN"/>
    <property type="match status" value="1"/>
</dbReference>
<dbReference type="InterPro" id="IPR001789">
    <property type="entry name" value="Sig_transdc_resp-reg_receiver"/>
</dbReference>
<dbReference type="InterPro" id="IPR005467">
    <property type="entry name" value="His_kinase_dom"/>
</dbReference>
<dbReference type="InterPro" id="IPR003594">
    <property type="entry name" value="HATPase_dom"/>
</dbReference>
<feature type="domain" description="PAS" evidence="8">
    <location>
        <begin position="253"/>
        <end position="320"/>
    </location>
</feature>
<protein>
    <submittedName>
        <fullName evidence="10">Hybrid sensor histidine kinase/response regulator</fullName>
    </submittedName>
</protein>
<sequence>MNDRSIRLLHVDDDMAFAEMVAQFLRQEQGDFTVETVSDVPTALDRLESEEFDCVVSDYEMPGETGLDLLRAVRERWLDLPFVLFTGRGSEEIAAKAISAGVSDYLQKSGGVEQYTVLANRVENLVTGHRSERALRQRIDAIETAREGIALVGSGGAVTYANHAFAETFGYEDEGVVGRRAADLFVDDTFETEIRPTLAEEEWTGEVLMCRRDGTELLADVAVSRTAGDELVCTVRDISADERREHDLFVRSRAMETAPFGIVVTDPSLSDNGIVYANEGFERLTGYTESEILGENCRFLQGEATDSESVAAMREAIDNEEPVSVELRNYRKDGTAFWNRVLISPIRDDEGTVTNFVGFQEDVTEHVETRRENEAVFERVSDAFFALDREWRYTYVNERAAELAGRSVEELLGTCVWETSPEEVDTVFEREAKRAMETQKTVAFEEYYPPLDAWFRVRLYPSETGLSVYFRDIGEQKATERRLDQRTEWIETFGDVLSHDLRTPLAALRGRLQLARETGADEHFDAAEESLARVEALVDDLATVMREGSLVGDQSVVDIGRVARTVWTTIDTPEATLRVEGVRPVRADEQALMRLLQNLFRNSVEHSSTSSRPWADDSVEHGSTSPRSQAREDSVEHDSTNGRPEGEDAAAVEEGGEHGESTVTVTLGMLDEGGGFYVADDGPGIPEGERDRVFELGYTTKPAGSGFGLMSVQQIAMAHDWELSVTESEAGGARFEIRGVETSKGDDTD</sequence>
<dbReference type="SMART" id="SM00388">
    <property type="entry name" value="HisKA"/>
    <property type="match status" value="1"/>
</dbReference>
<dbReference type="InterPro" id="IPR036890">
    <property type="entry name" value="HATPase_C_sf"/>
</dbReference>
<dbReference type="InterPro" id="IPR013656">
    <property type="entry name" value="PAS_4"/>
</dbReference>
<dbReference type="InterPro" id="IPR035965">
    <property type="entry name" value="PAS-like_dom_sf"/>
</dbReference>
<accession>A0A2I8VGZ8</accession>
<dbReference type="CDD" id="cd00082">
    <property type="entry name" value="HisKA"/>
    <property type="match status" value="1"/>
</dbReference>
<dbReference type="PROSITE" id="PS50112">
    <property type="entry name" value="PAS"/>
    <property type="match status" value="3"/>
</dbReference>
<dbReference type="Pfam" id="PF02518">
    <property type="entry name" value="HATPase_c"/>
    <property type="match status" value="1"/>
</dbReference>
<dbReference type="PROSITE" id="PS50113">
    <property type="entry name" value="PAC"/>
    <property type="match status" value="1"/>
</dbReference>
<dbReference type="Pfam" id="PF13426">
    <property type="entry name" value="PAS_9"/>
    <property type="match status" value="2"/>
</dbReference>
<dbReference type="NCBIfam" id="TIGR00229">
    <property type="entry name" value="sensory_box"/>
    <property type="match status" value="3"/>
</dbReference>
<evidence type="ECO:0000259" key="7">
    <source>
        <dbReference type="PROSITE" id="PS50110"/>
    </source>
</evidence>
<dbReference type="PANTHER" id="PTHR47429">
    <property type="entry name" value="PROTEIN TWIN LOV 1"/>
    <property type="match status" value="1"/>
</dbReference>
<dbReference type="Gene3D" id="3.40.50.2300">
    <property type="match status" value="1"/>
</dbReference>
<dbReference type="GO" id="GO:0000155">
    <property type="term" value="F:phosphorelay sensor kinase activity"/>
    <property type="evidence" value="ECO:0007669"/>
    <property type="project" value="InterPro"/>
</dbReference>
<dbReference type="SUPFAM" id="SSF55785">
    <property type="entry name" value="PYP-like sensor domain (PAS domain)"/>
    <property type="match status" value="3"/>
</dbReference>
<feature type="region of interest" description="Disordered" evidence="5">
    <location>
        <begin position="606"/>
        <end position="660"/>
    </location>
</feature>
<feature type="domain" description="PAS" evidence="8">
    <location>
        <begin position="131"/>
        <end position="179"/>
    </location>
</feature>
<dbReference type="InterPro" id="IPR036097">
    <property type="entry name" value="HisK_dim/P_sf"/>
</dbReference>
<keyword evidence="2" id="KW-0288">FMN</keyword>
<feature type="domain" description="Response regulatory" evidence="7">
    <location>
        <begin position="7"/>
        <end position="123"/>
    </location>
</feature>
<dbReference type="PANTHER" id="PTHR47429:SF2">
    <property type="entry name" value="PROTEIN TWIN LOV 1"/>
    <property type="match status" value="1"/>
</dbReference>
<feature type="domain" description="PAS" evidence="8">
    <location>
        <begin position="369"/>
        <end position="439"/>
    </location>
</feature>
<evidence type="ECO:0000313" key="10">
    <source>
        <dbReference type="EMBL" id="AUV80329.1"/>
    </source>
</evidence>
<dbReference type="Gene3D" id="1.10.287.130">
    <property type="match status" value="1"/>
</dbReference>
<feature type="domain" description="PAC" evidence="9">
    <location>
        <begin position="323"/>
        <end position="375"/>
    </location>
</feature>
<dbReference type="SUPFAM" id="SSF52172">
    <property type="entry name" value="CheY-like"/>
    <property type="match status" value="1"/>
</dbReference>
<organism evidence="10 11">
    <name type="scientific">Salinigranum rubrum</name>
    <dbReference type="NCBI Taxonomy" id="755307"/>
    <lineage>
        <taxon>Archaea</taxon>
        <taxon>Methanobacteriati</taxon>
        <taxon>Methanobacteriota</taxon>
        <taxon>Stenosarchaea group</taxon>
        <taxon>Halobacteria</taxon>
        <taxon>Halobacteriales</taxon>
        <taxon>Haloferacaceae</taxon>
        <taxon>Salinigranum</taxon>
    </lineage>
</organism>
<dbReference type="GeneID" id="35590528"/>
<keyword evidence="1" id="KW-0285">Flavoprotein</keyword>
<evidence type="ECO:0000256" key="4">
    <source>
        <dbReference type="PROSITE-ProRule" id="PRU00169"/>
    </source>
</evidence>
<dbReference type="InterPro" id="IPR011006">
    <property type="entry name" value="CheY-like_superfamily"/>
</dbReference>
<gene>
    <name evidence="10" type="ORF">C2R22_00525</name>
</gene>
<dbReference type="InterPro" id="IPR000014">
    <property type="entry name" value="PAS"/>
</dbReference>
<name>A0A2I8VGZ8_9EURY</name>
<evidence type="ECO:0000259" key="6">
    <source>
        <dbReference type="PROSITE" id="PS50109"/>
    </source>
</evidence>
<dbReference type="KEGG" id="srub:C2R22_00525"/>
<dbReference type="SMART" id="SM00091">
    <property type="entry name" value="PAS"/>
    <property type="match status" value="3"/>
</dbReference>
<evidence type="ECO:0000256" key="3">
    <source>
        <dbReference type="ARBA" id="ARBA00022991"/>
    </source>
</evidence>
<evidence type="ECO:0000259" key="8">
    <source>
        <dbReference type="PROSITE" id="PS50112"/>
    </source>
</evidence>
<evidence type="ECO:0000256" key="1">
    <source>
        <dbReference type="ARBA" id="ARBA00022630"/>
    </source>
</evidence>
<evidence type="ECO:0000256" key="5">
    <source>
        <dbReference type="SAM" id="MobiDB-lite"/>
    </source>
</evidence>
<dbReference type="SMART" id="SM00086">
    <property type="entry name" value="PAC"/>
    <property type="match status" value="2"/>
</dbReference>
<evidence type="ECO:0000259" key="9">
    <source>
        <dbReference type="PROSITE" id="PS50113"/>
    </source>
</evidence>
<dbReference type="RefSeq" id="WP_103423837.1">
    <property type="nucleotide sequence ID" value="NZ_CP026309.1"/>
</dbReference>
<dbReference type="OrthoDB" id="8127at2157"/>
<dbReference type="InterPro" id="IPR000700">
    <property type="entry name" value="PAS-assoc_C"/>
</dbReference>
<evidence type="ECO:0000256" key="2">
    <source>
        <dbReference type="ARBA" id="ARBA00022643"/>
    </source>
</evidence>
<keyword evidence="4" id="KW-0597">Phosphoprotein</keyword>
<feature type="compositionally biased region" description="Basic and acidic residues" evidence="5">
    <location>
        <begin position="629"/>
        <end position="646"/>
    </location>
</feature>
<dbReference type="InterPro" id="IPR001610">
    <property type="entry name" value="PAC"/>
</dbReference>
<dbReference type="Proteomes" id="UP000236584">
    <property type="component" value="Chromosome"/>
</dbReference>
<keyword evidence="11" id="KW-1185">Reference proteome</keyword>
<dbReference type="SMART" id="SM00387">
    <property type="entry name" value="HATPase_c"/>
    <property type="match status" value="1"/>
</dbReference>
<keyword evidence="10" id="KW-0418">Kinase</keyword>
<dbReference type="SUPFAM" id="SSF47384">
    <property type="entry name" value="Homodimeric domain of signal transducing histidine kinase"/>
    <property type="match status" value="1"/>
</dbReference>